<keyword evidence="1" id="KW-0732">Signal</keyword>
<feature type="chain" id="PRO_5011956444" evidence="1">
    <location>
        <begin position="23"/>
        <end position="178"/>
    </location>
</feature>
<accession>A0A1L8EAB8</accession>
<dbReference type="SUPFAM" id="SSF81296">
    <property type="entry name" value="E set domains"/>
    <property type="match status" value="1"/>
</dbReference>
<feature type="domain" description="MD-2-related lipid-recognition" evidence="2">
    <location>
        <begin position="53"/>
        <end position="173"/>
    </location>
</feature>
<feature type="signal peptide" evidence="1">
    <location>
        <begin position="1"/>
        <end position="22"/>
    </location>
</feature>
<sequence>MKGVFYLKILLSFLVLVADVWINIGPNLVTGGTISRYADEVRKKILMARSLPFQDCGSRYLILYLKISSCSEIPCTMYRGTTVTVDVMFDDEDNNTTFLKHEVMWILNAVKTDAHISPDPCEGDEACISNDSDGKSYWASLHVNRTLPTVPGTMMWEAVNQYYQKILCFLVPVTIKEM</sequence>
<evidence type="ECO:0000259" key="2">
    <source>
        <dbReference type="SMART" id="SM00737"/>
    </source>
</evidence>
<dbReference type="InterPro" id="IPR003172">
    <property type="entry name" value="ML_dom"/>
</dbReference>
<dbReference type="AlphaFoldDB" id="A0A1L8EAB8"/>
<protein>
    <submittedName>
        <fullName evidence="3">Putative niemann-pick type c2</fullName>
    </submittedName>
</protein>
<name>A0A1L8EAB8_HAEIR</name>
<evidence type="ECO:0000256" key="1">
    <source>
        <dbReference type="SAM" id="SignalP"/>
    </source>
</evidence>
<organism evidence="3">
    <name type="scientific">Haematobia irritans</name>
    <name type="common">Horn fly</name>
    <name type="synonym">Conops irritans</name>
    <dbReference type="NCBI Taxonomy" id="7368"/>
    <lineage>
        <taxon>Eukaryota</taxon>
        <taxon>Metazoa</taxon>
        <taxon>Ecdysozoa</taxon>
        <taxon>Arthropoda</taxon>
        <taxon>Hexapoda</taxon>
        <taxon>Insecta</taxon>
        <taxon>Pterygota</taxon>
        <taxon>Neoptera</taxon>
        <taxon>Endopterygota</taxon>
        <taxon>Diptera</taxon>
        <taxon>Brachycera</taxon>
        <taxon>Muscomorpha</taxon>
        <taxon>Muscoidea</taxon>
        <taxon>Muscidae</taxon>
        <taxon>Haematobia</taxon>
    </lineage>
</organism>
<evidence type="ECO:0000313" key="3">
    <source>
        <dbReference type="EMBL" id="JAV15687.1"/>
    </source>
</evidence>
<dbReference type="Gene3D" id="2.60.40.770">
    <property type="match status" value="1"/>
</dbReference>
<dbReference type="SMART" id="SM00737">
    <property type="entry name" value="ML"/>
    <property type="match status" value="1"/>
</dbReference>
<proteinExistence type="predicted"/>
<dbReference type="InterPro" id="IPR014756">
    <property type="entry name" value="Ig_E-set"/>
</dbReference>
<dbReference type="EMBL" id="GFDG01003112">
    <property type="protein sequence ID" value="JAV15687.1"/>
    <property type="molecule type" value="Transcribed_RNA"/>
</dbReference>
<dbReference type="Pfam" id="PF02221">
    <property type="entry name" value="E1_DerP2_DerF2"/>
    <property type="match status" value="1"/>
</dbReference>
<reference evidence="3" key="1">
    <citation type="submission" date="2017-01" db="EMBL/GenBank/DDBJ databases">
        <title>An insight into the sialome and mialome of the horn fly, Haematobia irritans.</title>
        <authorList>
            <person name="Breijo M."/>
            <person name="Boiani M."/>
            <person name="Ures X."/>
            <person name="Rocha S."/>
            <person name="Sequeira M."/>
            <person name="Ribeiro J.M."/>
        </authorList>
    </citation>
    <scope>NUCLEOTIDE SEQUENCE</scope>
</reference>